<comment type="caution">
    <text evidence="4">The sequence shown here is derived from an EMBL/GenBank/DDBJ whole genome shotgun (WGS) entry which is preliminary data.</text>
</comment>
<sequence>MMYVRPCLLSDLEALEQLAYDSPVGLTSLPEDRDRLIRRLQCSVESFAKEVIEPTDEEYLFALIDADTDRVVGVSGILACAGRHEPYFNFRLDKHYVFSPNLNQRHVQDRLILCADNNGKSVFSGFFIADKFSTKASINLLAQARILYMASYPERFCDEVIVEFVGVTNNQAESPFWNALGKAFFAMEYDQAEHYCGTLSKSFVGELMPPQPIYTALLSRDAQAVIGCHDKCFDDLLAAALSEGFSNTPYVDVFDAGPCFSCKKHELKSFRSSSVDGANAGESYLICGGDGLAFRCTLIDKNIGLYHVPTTNRRYLVQESLP</sequence>
<accession>A0ABV8V5Q0</accession>
<dbReference type="PANTHER" id="PTHR30420:SF1">
    <property type="entry name" value="ARGININE N-SUCCINYLTRANSFERASE"/>
    <property type="match status" value="1"/>
</dbReference>
<reference evidence="5" key="1">
    <citation type="journal article" date="2019" name="Int. J. Syst. Evol. Microbiol.">
        <title>The Global Catalogue of Microorganisms (GCM) 10K type strain sequencing project: providing services to taxonomists for standard genome sequencing and annotation.</title>
        <authorList>
            <consortium name="The Broad Institute Genomics Platform"/>
            <consortium name="The Broad Institute Genome Sequencing Center for Infectious Disease"/>
            <person name="Wu L."/>
            <person name="Ma J."/>
        </authorList>
    </citation>
    <scope>NUCLEOTIDE SEQUENCE [LARGE SCALE GENOMIC DNA]</scope>
    <source>
        <strain evidence="5">CECT 8570</strain>
    </source>
</reference>
<proteinExistence type="predicted"/>
<dbReference type="Pfam" id="PF04958">
    <property type="entry name" value="AstA"/>
    <property type="match status" value="1"/>
</dbReference>
<dbReference type="GO" id="GO:0008791">
    <property type="term" value="F:arginine N-succinyltransferase activity"/>
    <property type="evidence" value="ECO:0007669"/>
    <property type="project" value="UniProtKB-EC"/>
</dbReference>
<dbReference type="RefSeq" id="WP_290260512.1">
    <property type="nucleotide sequence ID" value="NZ_JAUFQG010000004.1"/>
</dbReference>
<evidence type="ECO:0000313" key="5">
    <source>
        <dbReference type="Proteomes" id="UP001595840"/>
    </source>
</evidence>
<keyword evidence="3 4" id="KW-0012">Acyltransferase</keyword>
<evidence type="ECO:0000256" key="2">
    <source>
        <dbReference type="ARBA" id="ARBA00022679"/>
    </source>
</evidence>
<dbReference type="Proteomes" id="UP001595840">
    <property type="component" value="Unassembled WGS sequence"/>
</dbReference>
<name>A0ABV8V5Q0_9GAMM</name>
<dbReference type="PANTHER" id="PTHR30420">
    <property type="entry name" value="N-SUCCINYLARGININE DIHYDROLASE"/>
    <property type="match status" value="1"/>
</dbReference>
<evidence type="ECO:0000256" key="3">
    <source>
        <dbReference type="ARBA" id="ARBA00023315"/>
    </source>
</evidence>
<dbReference type="NCBIfam" id="TIGR03243">
    <property type="entry name" value="arg_catab_AOST"/>
    <property type="match status" value="1"/>
</dbReference>
<dbReference type="InterPro" id="IPR007041">
    <property type="entry name" value="Arg_succinylTrfase_AstA/AruG"/>
</dbReference>
<dbReference type="InterPro" id="IPR016181">
    <property type="entry name" value="Acyl_CoA_acyltransferase"/>
</dbReference>
<gene>
    <name evidence="4" type="ORF">ACFOX3_09040</name>
</gene>
<evidence type="ECO:0000256" key="1">
    <source>
        <dbReference type="ARBA" id="ARBA00022503"/>
    </source>
</evidence>
<evidence type="ECO:0000313" key="4">
    <source>
        <dbReference type="EMBL" id="MFC4362447.1"/>
    </source>
</evidence>
<protein>
    <submittedName>
        <fullName evidence="4">Arginine N-succinyltransferase</fullName>
        <ecNumber evidence="4">2.3.1.109</ecNumber>
    </submittedName>
</protein>
<dbReference type="SUPFAM" id="SSF55729">
    <property type="entry name" value="Acyl-CoA N-acyltransferases (Nat)"/>
    <property type="match status" value="1"/>
</dbReference>
<keyword evidence="2 4" id="KW-0808">Transferase</keyword>
<dbReference type="EMBL" id="JBHSCX010000006">
    <property type="protein sequence ID" value="MFC4362447.1"/>
    <property type="molecule type" value="Genomic_DNA"/>
</dbReference>
<keyword evidence="1" id="KW-0056">Arginine metabolism</keyword>
<dbReference type="EC" id="2.3.1.109" evidence="4"/>
<keyword evidence="5" id="KW-1185">Reference proteome</keyword>
<organism evidence="4 5">
    <name type="scientific">Simiduia curdlanivorans</name>
    <dbReference type="NCBI Taxonomy" id="1492769"/>
    <lineage>
        <taxon>Bacteria</taxon>
        <taxon>Pseudomonadati</taxon>
        <taxon>Pseudomonadota</taxon>
        <taxon>Gammaproteobacteria</taxon>
        <taxon>Cellvibrionales</taxon>
        <taxon>Cellvibrionaceae</taxon>
        <taxon>Simiduia</taxon>
    </lineage>
</organism>